<dbReference type="GO" id="GO:0005634">
    <property type="term" value="C:nucleus"/>
    <property type="evidence" value="ECO:0007669"/>
    <property type="project" value="TreeGrafter"/>
</dbReference>
<accession>A0A286UUP4</accession>
<dbReference type="SUPFAM" id="SSF82657">
    <property type="entry name" value="BolA-like"/>
    <property type="match status" value="1"/>
</dbReference>
<evidence type="ECO:0000313" key="3">
    <source>
        <dbReference type="Proteomes" id="UP000217199"/>
    </source>
</evidence>
<dbReference type="PANTHER" id="PTHR12735">
    <property type="entry name" value="BOLA-LIKE PROTEIN-RELATED"/>
    <property type="match status" value="1"/>
</dbReference>
<dbReference type="GO" id="GO:0051537">
    <property type="term" value="F:2 iron, 2 sulfur cluster binding"/>
    <property type="evidence" value="ECO:0007669"/>
    <property type="project" value="InterPro"/>
</dbReference>
<proteinExistence type="inferred from homology"/>
<dbReference type="InParanoid" id="A0A286UUP4"/>
<evidence type="ECO:0000256" key="1">
    <source>
        <dbReference type="RuleBase" id="RU003860"/>
    </source>
</evidence>
<sequence length="89" mass="9934">MPVSAESIEIALRESIPITHLEVTDQSNGCGENYAVFIVSEIFVGKLPLARHRLINELLKDQISQMHAFSQKHMTPKQYEAKLAAELGT</sequence>
<dbReference type="FunCoup" id="A0A286UUP4">
    <property type="interactions" value="294"/>
</dbReference>
<comment type="caution">
    <text evidence="2">The sequence shown here is derived from an EMBL/GenBank/DDBJ whole genome shotgun (WGS) entry which is preliminary data.</text>
</comment>
<comment type="similarity">
    <text evidence="1">Belongs to the BolA/IbaG family.</text>
</comment>
<dbReference type="GO" id="GO:0005829">
    <property type="term" value="C:cytosol"/>
    <property type="evidence" value="ECO:0007669"/>
    <property type="project" value="TreeGrafter"/>
</dbReference>
<dbReference type="InterPro" id="IPR036065">
    <property type="entry name" value="BolA-like_sf"/>
</dbReference>
<dbReference type="GO" id="GO:0006879">
    <property type="term" value="P:intracellular iron ion homeostasis"/>
    <property type="evidence" value="ECO:0007669"/>
    <property type="project" value="InterPro"/>
</dbReference>
<gene>
    <name evidence="2" type="ORF">PNOK_0039800</name>
</gene>
<dbReference type="PIRSF" id="PIRSF003113">
    <property type="entry name" value="BolA"/>
    <property type="match status" value="1"/>
</dbReference>
<dbReference type="Pfam" id="PF01722">
    <property type="entry name" value="BolA"/>
    <property type="match status" value="1"/>
</dbReference>
<dbReference type="AlphaFoldDB" id="A0A286UUP4"/>
<organism evidence="2 3">
    <name type="scientific">Pyrrhoderma noxium</name>
    <dbReference type="NCBI Taxonomy" id="2282107"/>
    <lineage>
        <taxon>Eukaryota</taxon>
        <taxon>Fungi</taxon>
        <taxon>Dikarya</taxon>
        <taxon>Basidiomycota</taxon>
        <taxon>Agaricomycotina</taxon>
        <taxon>Agaricomycetes</taxon>
        <taxon>Hymenochaetales</taxon>
        <taxon>Hymenochaetaceae</taxon>
        <taxon>Pyrrhoderma</taxon>
    </lineage>
</organism>
<dbReference type="InterPro" id="IPR045115">
    <property type="entry name" value="BOL2"/>
</dbReference>
<reference evidence="2 3" key="1">
    <citation type="journal article" date="2017" name="Mol. Ecol.">
        <title>Comparative and population genomic landscape of Phellinus noxius: A hypervariable fungus causing root rot in trees.</title>
        <authorList>
            <person name="Chung C.L."/>
            <person name="Lee T.J."/>
            <person name="Akiba M."/>
            <person name="Lee H.H."/>
            <person name="Kuo T.H."/>
            <person name="Liu D."/>
            <person name="Ke H.M."/>
            <person name="Yokoi T."/>
            <person name="Roa M.B."/>
            <person name="Lu M.J."/>
            <person name="Chang Y.Y."/>
            <person name="Ann P.J."/>
            <person name="Tsai J.N."/>
            <person name="Chen C.Y."/>
            <person name="Tzean S.S."/>
            <person name="Ota Y."/>
            <person name="Hattori T."/>
            <person name="Sahashi N."/>
            <person name="Liou R.F."/>
            <person name="Kikuchi T."/>
            <person name="Tsai I.J."/>
        </authorList>
    </citation>
    <scope>NUCLEOTIDE SEQUENCE [LARGE SCALE GENOMIC DNA]</scope>
    <source>
        <strain evidence="2 3">FFPRI411160</strain>
    </source>
</reference>
<name>A0A286UUP4_9AGAM</name>
<dbReference type="GO" id="GO:0051604">
    <property type="term" value="P:protein maturation"/>
    <property type="evidence" value="ECO:0007669"/>
    <property type="project" value="InterPro"/>
</dbReference>
<dbReference type="Gene3D" id="3.30.300.90">
    <property type="entry name" value="BolA-like"/>
    <property type="match status" value="1"/>
</dbReference>
<dbReference type="STRING" id="2282107.A0A286UUP4"/>
<dbReference type="PANTHER" id="PTHR12735:SF27">
    <property type="entry name" value="BOLA-LIKE PROTEIN 2"/>
    <property type="match status" value="1"/>
</dbReference>
<dbReference type="EMBL" id="NBII01000001">
    <property type="protein sequence ID" value="PAV23330.1"/>
    <property type="molecule type" value="Genomic_DNA"/>
</dbReference>
<dbReference type="OrthoDB" id="4983at2759"/>
<dbReference type="InterPro" id="IPR002634">
    <property type="entry name" value="BolA"/>
</dbReference>
<keyword evidence="3" id="KW-1185">Reference proteome</keyword>
<protein>
    <submittedName>
        <fullName evidence="2">Bola</fullName>
    </submittedName>
</protein>
<evidence type="ECO:0000313" key="2">
    <source>
        <dbReference type="EMBL" id="PAV23330.1"/>
    </source>
</evidence>
<dbReference type="Proteomes" id="UP000217199">
    <property type="component" value="Unassembled WGS sequence"/>
</dbReference>